<evidence type="ECO:0000313" key="2">
    <source>
        <dbReference type="EMBL" id="SUG51490.1"/>
    </source>
</evidence>
<proteinExistence type="predicted"/>
<protein>
    <submittedName>
        <fullName evidence="1">Acetyltransferase</fullName>
    </submittedName>
</protein>
<evidence type="ECO:0000313" key="3">
    <source>
        <dbReference type="Proteomes" id="UP000254124"/>
    </source>
</evidence>
<dbReference type="OMA" id="GHAHICC"/>
<dbReference type="AlphaFoldDB" id="A0A379SDU2"/>
<evidence type="ECO:0000313" key="1">
    <source>
        <dbReference type="EMBL" id="SUG17598.1"/>
    </source>
</evidence>
<dbReference type="SUPFAM" id="SSF51161">
    <property type="entry name" value="Trimeric LpxA-like enzymes"/>
    <property type="match status" value="1"/>
</dbReference>
<gene>
    <name evidence="1" type="ORF">NCTC7295_05374</name>
    <name evidence="2" type="ORF">NCTC7303_03838</name>
</gene>
<dbReference type="EMBL" id="UGWZ01000001">
    <property type="protein sequence ID" value="SUG17598.1"/>
    <property type="molecule type" value="Genomic_DNA"/>
</dbReference>
<organism evidence="1 3">
    <name type="scientific">Salmonella enterica subsp. arizonae</name>
    <dbReference type="NCBI Taxonomy" id="59203"/>
    <lineage>
        <taxon>Bacteria</taxon>
        <taxon>Pseudomonadati</taxon>
        <taxon>Pseudomonadota</taxon>
        <taxon>Gammaproteobacteria</taxon>
        <taxon>Enterobacterales</taxon>
        <taxon>Enterobacteriaceae</taxon>
        <taxon>Salmonella</taxon>
    </lineage>
</organism>
<dbReference type="InterPro" id="IPR011004">
    <property type="entry name" value="Trimer_LpxA-like_sf"/>
</dbReference>
<dbReference type="EMBL" id="UGXC01000003">
    <property type="protein sequence ID" value="SUG51490.1"/>
    <property type="molecule type" value="Genomic_DNA"/>
</dbReference>
<sequence length="211" mass="23399">MEPMKYELTNITQYYNGVALRRIRALRDSELSGFKRGDIGGWIQTTDNLSQEGECWIHHDARVLGNARVTGDCRISDYAEISGNARVSGFSLIEHCAVVTDNAVLEGVVRLSGYSRVFGHAHICCGEDGPQILSDVWINFDIDYDTNYAIFVDGRDAGLIIAVSQNGSICVAGNWDFDGFFGDLPAFKQWAQKHSKAAVRLLPGISYWLSQ</sequence>
<dbReference type="Gene3D" id="2.160.10.10">
    <property type="entry name" value="Hexapeptide repeat proteins"/>
    <property type="match status" value="1"/>
</dbReference>
<keyword evidence="1" id="KW-0808">Transferase</keyword>
<name>A0A379SDU2_SALER</name>
<evidence type="ECO:0000313" key="4">
    <source>
        <dbReference type="Proteomes" id="UP000255443"/>
    </source>
</evidence>
<reference evidence="3 4" key="1">
    <citation type="submission" date="2018-06" db="EMBL/GenBank/DDBJ databases">
        <authorList>
            <consortium name="Pathogen Informatics"/>
            <person name="Doyle S."/>
        </authorList>
    </citation>
    <scope>NUCLEOTIDE SEQUENCE [LARGE SCALE GENOMIC DNA]</scope>
    <source>
        <strain evidence="1 3">NCTC7295</strain>
        <strain evidence="2 4">NCTC7303</strain>
    </source>
</reference>
<dbReference type="Proteomes" id="UP000255443">
    <property type="component" value="Unassembled WGS sequence"/>
</dbReference>
<accession>A0A379SDU2</accession>
<dbReference type="Proteomes" id="UP000254124">
    <property type="component" value="Unassembled WGS sequence"/>
</dbReference>
<dbReference type="GO" id="GO:0016740">
    <property type="term" value="F:transferase activity"/>
    <property type="evidence" value="ECO:0007669"/>
    <property type="project" value="UniProtKB-KW"/>
</dbReference>